<dbReference type="RefSeq" id="XP_024353521.1">
    <property type="nucleotide sequence ID" value="XM_024492027.1"/>
</dbReference>
<keyword evidence="2" id="KW-1185">Reference proteome</keyword>
<name>W6ULD3_ECHGR</name>
<evidence type="ECO:0000313" key="1">
    <source>
        <dbReference type="EMBL" id="EUB62325.1"/>
    </source>
</evidence>
<protein>
    <submittedName>
        <fullName evidence="1">Uncharacterized protein</fullName>
    </submittedName>
</protein>
<organism evidence="1 2">
    <name type="scientific">Echinococcus granulosus</name>
    <name type="common">Hydatid tapeworm</name>
    <dbReference type="NCBI Taxonomy" id="6210"/>
    <lineage>
        <taxon>Eukaryota</taxon>
        <taxon>Metazoa</taxon>
        <taxon>Spiralia</taxon>
        <taxon>Lophotrochozoa</taxon>
        <taxon>Platyhelminthes</taxon>
        <taxon>Cestoda</taxon>
        <taxon>Eucestoda</taxon>
        <taxon>Cyclophyllidea</taxon>
        <taxon>Taeniidae</taxon>
        <taxon>Echinococcus</taxon>
        <taxon>Echinococcus granulosus group</taxon>
    </lineage>
</organism>
<dbReference type="CTD" id="36338493"/>
<dbReference type="EMBL" id="APAU02000013">
    <property type="protein sequence ID" value="EUB62325.1"/>
    <property type="molecule type" value="Genomic_DNA"/>
</dbReference>
<reference evidence="1 2" key="1">
    <citation type="journal article" date="2013" name="Nat. Genet.">
        <title>The genome of the hydatid tapeworm Echinococcus granulosus.</title>
        <authorList>
            <person name="Zheng H."/>
            <person name="Zhang W."/>
            <person name="Zhang L."/>
            <person name="Zhang Z."/>
            <person name="Li J."/>
            <person name="Lu G."/>
            <person name="Zhu Y."/>
            <person name="Wang Y."/>
            <person name="Huang Y."/>
            <person name="Liu J."/>
            <person name="Kang H."/>
            <person name="Chen J."/>
            <person name="Wang L."/>
            <person name="Chen A."/>
            <person name="Yu S."/>
            <person name="Gao Z."/>
            <person name="Jin L."/>
            <person name="Gu W."/>
            <person name="Wang Z."/>
            <person name="Zhao L."/>
            <person name="Shi B."/>
            <person name="Wen H."/>
            <person name="Lin R."/>
            <person name="Jones M.K."/>
            <person name="Brejova B."/>
            <person name="Vinar T."/>
            <person name="Zhao G."/>
            <person name="McManus D.P."/>
            <person name="Chen Z."/>
            <person name="Zhou Y."/>
            <person name="Wang S."/>
        </authorList>
    </citation>
    <scope>NUCLEOTIDE SEQUENCE [LARGE SCALE GENOMIC DNA]</scope>
</reference>
<dbReference type="AlphaFoldDB" id="W6ULD3"/>
<dbReference type="Proteomes" id="UP000019149">
    <property type="component" value="Unassembled WGS sequence"/>
</dbReference>
<comment type="caution">
    <text evidence="1">The sequence shown here is derived from an EMBL/GenBank/DDBJ whole genome shotgun (WGS) entry which is preliminary data.</text>
</comment>
<evidence type="ECO:0000313" key="2">
    <source>
        <dbReference type="Proteomes" id="UP000019149"/>
    </source>
</evidence>
<dbReference type="GeneID" id="36338493"/>
<dbReference type="KEGG" id="egl:EGR_02778"/>
<sequence>MYWCYIYFNGVLINIAKIIEKLQPQTSDKISSSKLLLLFLLYVLPTSYKTFHFNVAESAVSGQPSTPRSVVVQSDEVLLVFRFMAVQVIPDFLTSSLLTSNFIYENFYLNAAAPVVPCQPSTSSKISHCNFCLKKPLDNHTFYCPIYFNTSHFNVTESAELDQPPKLIFPLLFLNTVNLPCITACLLFSSESSKTPKLPSKPHKLSEEVKQTLKAAITSSGMATHDVESPFFILLINFFSMNKHKSFFWGIWNPHRLIRLTF</sequence>
<gene>
    <name evidence="1" type="ORF">EGR_02778</name>
</gene>
<proteinExistence type="predicted"/>
<accession>W6ULD3</accession>